<keyword evidence="13" id="KW-1185">Reference proteome</keyword>
<sequence>MCVGISGVGSYVPEKIVTNHDLSKIVETSNEWIIERTGIHERRIADDDMATSDIATKAAINALEDAKLRPEDIDLIIVATVTADHAFPSTACIIQKNIGAVKAAAFDISVGCSGFVYGLSIGENFIKSGTYDKVLVIGAETLSRVVDWQERNTCVLFGDGAGACVLEKCEEGFGILSIELGSDGSNGEVLVQPAGGSRLPASMDTVENRLHFIKMDGKEVFKFAVRVMERASSNALKKANLQLGDLDFLVPHQANMRIIDAAAKKLKLEKDRICVNLNKYGNMSSASIPVALDEAVKDNKINKGDNILLVAFGAGLTWASMTIKWSRRKDR</sequence>
<dbReference type="PANTHER" id="PTHR43091:SF1">
    <property type="entry name" value="BETA-KETOACYL-[ACYL-CARRIER-PROTEIN] SYNTHASE III, CHLOROPLASTIC"/>
    <property type="match status" value="1"/>
</dbReference>
<dbReference type="CDD" id="cd00830">
    <property type="entry name" value="KAS_III"/>
    <property type="match status" value="1"/>
</dbReference>
<comment type="caution">
    <text evidence="12">The sequence shown here is derived from an EMBL/GenBank/DDBJ whole genome shotgun (WGS) entry which is preliminary data.</text>
</comment>
<keyword evidence="9" id="KW-0963">Cytoplasm</keyword>
<evidence type="ECO:0000256" key="8">
    <source>
        <dbReference type="ARBA" id="ARBA00023315"/>
    </source>
</evidence>
<protein>
    <recommendedName>
        <fullName evidence="9">Beta-ketoacyl-[acyl-carrier-protein] synthase III</fullName>
        <shortName evidence="9">Beta-ketoacyl-ACP synthase III</shortName>
        <shortName evidence="9">KAS III</shortName>
        <ecNumber evidence="9">2.3.1.180</ecNumber>
    </recommendedName>
    <alternativeName>
        <fullName evidence="9">3-oxoacyl-[acyl-carrier-protein] synthase 3</fullName>
    </alternativeName>
    <alternativeName>
        <fullName evidence="9">3-oxoacyl-[acyl-carrier-protein] synthase III</fullName>
    </alternativeName>
</protein>
<comment type="similarity">
    <text evidence="1 9">Belongs to the thiolase-like superfamily. FabH family.</text>
</comment>
<feature type="active site" evidence="9">
    <location>
        <position position="112"/>
    </location>
</feature>
<keyword evidence="3 9" id="KW-0808">Transferase</keyword>
<dbReference type="InterPro" id="IPR013747">
    <property type="entry name" value="ACP_syn_III_C"/>
</dbReference>
<evidence type="ECO:0000256" key="6">
    <source>
        <dbReference type="ARBA" id="ARBA00023160"/>
    </source>
</evidence>
<feature type="domain" description="Beta-ketoacyl-[acyl-carrier-protein] synthase III C-terminal" evidence="10">
    <location>
        <begin position="236"/>
        <end position="325"/>
    </location>
</feature>
<comment type="subcellular location">
    <subcellularLocation>
        <location evidence="9">Cytoplasm</location>
    </subcellularLocation>
</comment>
<name>A0ABT1S967_9FIRM</name>
<dbReference type="NCBIfam" id="NF006829">
    <property type="entry name" value="PRK09352.1"/>
    <property type="match status" value="1"/>
</dbReference>
<keyword evidence="6 9" id="KW-0275">Fatty acid biosynthesis</keyword>
<comment type="function">
    <text evidence="9">Catalyzes the condensation reaction of fatty acid synthesis by the addition to an acyl acceptor of two carbons from malonyl-ACP. Catalyzes the first condensation reaction which initiates fatty acid synthesis and may therefore play a role in governing the total rate of fatty acid production. Possesses both acetoacetyl-ACP synthase and acetyl transacylase activities. Its substrate specificity determines the biosynthesis of branched-chain and/or straight-chain of fatty acids.</text>
</comment>
<accession>A0ABT1S967</accession>
<keyword evidence="7 9" id="KW-0511">Multifunctional enzyme</keyword>
<evidence type="ECO:0000256" key="4">
    <source>
        <dbReference type="ARBA" id="ARBA00022832"/>
    </source>
</evidence>
<comment type="catalytic activity">
    <reaction evidence="9">
        <text>malonyl-[ACP] + acetyl-CoA + H(+) = 3-oxobutanoyl-[ACP] + CO2 + CoA</text>
        <dbReference type="Rhea" id="RHEA:12080"/>
        <dbReference type="Rhea" id="RHEA-COMP:9623"/>
        <dbReference type="Rhea" id="RHEA-COMP:9625"/>
        <dbReference type="ChEBI" id="CHEBI:15378"/>
        <dbReference type="ChEBI" id="CHEBI:16526"/>
        <dbReference type="ChEBI" id="CHEBI:57287"/>
        <dbReference type="ChEBI" id="CHEBI:57288"/>
        <dbReference type="ChEBI" id="CHEBI:78449"/>
        <dbReference type="ChEBI" id="CHEBI:78450"/>
        <dbReference type="EC" id="2.3.1.180"/>
    </reaction>
</comment>
<organism evidence="12 13">
    <name type="scientific">Tissierella carlieri</name>
    <dbReference type="NCBI Taxonomy" id="689904"/>
    <lineage>
        <taxon>Bacteria</taxon>
        <taxon>Bacillati</taxon>
        <taxon>Bacillota</taxon>
        <taxon>Tissierellia</taxon>
        <taxon>Tissierellales</taxon>
        <taxon>Tissierellaceae</taxon>
        <taxon>Tissierella</taxon>
    </lineage>
</organism>
<keyword evidence="8 9" id="KW-0012">Acyltransferase</keyword>
<comment type="domain">
    <text evidence="9">The last Arg residue of the ACP-binding site is essential for the weak association between ACP/AcpP and FabH.</text>
</comment>
<dbReference type="Pfam" id="PF08541">
    <property type="entry name" value="ACP_syn_III_C"/>
    <property type="match status" value="1"/>
</dbReference>
<dbReference type="Gene3D" id="3.40.47.10">
    <property type="match status" value="1"/>
</dbReference>
<dbReference type="EMBL" id="JANGAC010000004">
    <property type="protein sequence ID" value="MCQ4923007.1"/>
    <property type="molecule type" value="Genomic_DNA"/>
</dbReference>
<comment type="subunit">
    <text evidence="9">Homodimer.</text>
</comment>
<evidence type="ECO:0000256" key="3">
    <source>
        <dbReference type="ARBA" id="ARBA00022679"/>
    </source>
</evidence>
<evidence type="ECO:0000256" key="5">
    <source>
        <dbReference type="ARBA" id="ARBA00023098"/>
    </source>
</evidence>
<feature type="domain" description="Beta-ketoacyl-[acyl-carrier-protein] synthase III N-terminal" evidence="11">
    <location>
        <begin position="106"/>
        <end position="184"/>
    </location>
</feature>
<evidence type="ECO:0000313" key="13">
    <source>
        <dbReference type="Proteomes" id="UP001524478"/>
    </source>
</evidence>
<reference evidence="12 13" key="1">
    <citation type="submission" date="2022-06" db="EMBL/GenBank/DDBJ databases">
        <title>Isolation of gut microbiota from human fecal samples.</title>
        <authorList>
            <person name="Pamer E.G."/>
            <person name="Barat B."/>
            <person name="Waligurski E."/>
            <person name="Medina S."/>
            <person name="Paddock L."/>
            <person name="Mostad J."/>
        </authorList>
    </citation>
    <scope>NUCLEOTIDE SEQUENCE [LARGE SCALE GENOMIC DNA]</scope>
    <source>
        <strain evidence="12 13">DFI.7.95</strain>
    </source>
</reference>
<dbReference type="EC" id="2.3.1.180" evidence="9"/>
<dbReference type="HAMAP" id="MF_01815">
    <property type="entry name" value="FabH"/>
    <property type="match status" value="1"/>
</dbReference>
<keyword evidence="4 9" id="KW-0276">Fatty acid metabolism</keyword>
<dbReference type="SUPFAM" id="SSF53901">
    <property type="entry name" value="Thiolase-like"/>
    <property type="match status" value="1"/>
</dbReference>
<evidence type="ECO:0000313" key="12">
    <source>
        <dbReference type="EMBL" id="MCQ4923007.1"/>
    </source>
</evidence>
<feature type="active site" evidence="9">
    <location>
        <position position="252"/>
    </location>
</feature>
<evidence type="ECO:0000256" key="7">
    <source>
        <dbReference type="ARBA" id="ARBA00023268"/>
    </source>
</evidence>
<evidence type="ECO:0000256" key="2">
    <source>
        <dbReference type="ARBA" id="ARBA00022516"/>
    </source>
</evidence>
<dbReference type="PANTHER" id="PTHR43091">
    <property type="entry name" value="3-OXOACYL-[ACYL-CARRIER-PROTEIN] SYNTHASE"/>
    <property type="match status" value="1"/>
</dbReference>
<dbReference type="Pfam" id="PF08545">
    <property type="entry name" value="ACP_syn_III"/>
    <property type="match status" value="1"/>
</dbReference>
<dbReference type="InterPro" id="IPR004655">
    <property type="entry name" value="FabH"/>
</dbReference>
<feature type="region of interest" description="ACP-binding" evidence="9">
    <location>
        <begin position="253"/>
        <end position="257"/>
    </location>
</feature>
<evidence type="ECO:0000259" key="10">
    <source>
        <dbReference type="Pfam" id="PF08541"/>
    </source>
</evidence>
<gene>
    <name evidence="9" type="primary">fabH</name>
    <name evidence="12" type="ORF">NE686_07935</name>
</gene>
<keyword evidence="5 9" id="KW-0443">Lipid metabolism</keyword>
<comment type="pathway">
    <text evidence="9">Lipid metabolism; fatty acid biosynthesis.</text>
</comment>
<dbReference type="Proteomes" id="UP001524478">
    <property type="component" value="Unassembled WGS sequence"/>
</dbReference>
<keyword evidence="2 9" id="KW-0444">Lipid biosynthesis</keyword>
<dbReference type="InterPro" id="IPR013751">
    <property type="entry name" value="ACP_syn_III_N"/>
</dbReference>
<dbReference type="NCBIfam" id="TIGR00747">
    <property type="entry name" value="fabH"/>
    <property type="match status" value="1"/>
</dbReference>
<dbReference type="InterPro" id="IPR016039">
    <property type="entry name" value="Thiolase-like"/>
</dbReference>
<proteinExistence type="inferred from homology"/>
<evidence type="ECO:0000256" key="1">
    <source>
        <dbReference type="ARBA" id="ARBA00008642"/>
    </source>
</evidence>
<evidence type="ECO:0000259" key="11">
    <source>
        <dbReference type="Pfam" id="PF08545"/>
    </source>
</evidence>
<feature type="active site" evidence="9">
    <location>
        <position position="282"/>
    </location>
</feature>
<evidence type="ECO:0000256" key="9">
    <source>
        <dbReference type="HAMAP-Rule" id="MF_01815"/>
    </source>
</evidence>